<protein>
    <submittedName>
        <fullName evidence="1">Glycosyltransferase family 58 protein</fullName>
    </submittedName>
</protein>
<dbReference type="Proteomes" id="UP000886501">
    <property type="component" value="Unassembled WGS sequence"/>
</dbReference>
<evidence type="ECO:0000313" key="1">
    <source>
        <dbReference type="EMBL" id="KAF9651515.1"/>
    </source>
</evidence>
<organism evidence="1 2">
    <name type="scientific">Thelephora ganbajun</name>
    <name type="common">Ganba fungus</name>
    <dbReference type="NCBI Taxonomy" id="370292"/>
    <lineage>
        <taxon>Eukaryota</taxon>
        <taxon>Fungi</taxon>
        <taxon>Dikarya</taxon>
        <taxon>Basidiomycota</taxon>
        <taxon>Agaricomycotina</taxon>
        <taxon>Agaricomycetes</taxon>
        <taxon>Thelephorales</taxon>
        <taxon>Thelephoraceae</taxon>
        <taxon>Thelephora</taxon>
    </lineage>
</organism>
<proteinExistence type="predicted"/>
<evidence type="ECO:0000313" key="2">
    <source>
        <dbReference type="Proteomes" id="UP000886501"/>
    </source>
</evidence>
<comment type="caution">
    <text evidence="1">The sequence shown here is derived from an EMBL/GenBank/DDBJ whole genome shotgun (WGS) entry which is preliminary data.</text>
</comment>
<sequence>MPTTAVRRLQRLGQKLLFDSSYYWYTALLVLLGDTLLIQLVIHFVRYTEIDWETYMHQIEVYLRGERNYSLIDGPTGALVYPAGHVYIHRFLYAITDSGRNIRLAQHIYGGIYLVSVVLMSVIYRKAAAPNWLLLSLPLSKRLHSIYSLRLFNDCWAVVSVQASILAYCSGFLEIGTILYAGALSVKMSNMLYLPGIMVVTCKKRGLLATIGHVATIVALQGLIGFPFLREYPWEYLAGAFDFSRVFLYKWTVNWRFVPEEIFLSKPFAKGLLAIHLVILVTFLLNSWFVDLRGSFATIIKAIKYPTNPPIALPVTSDSVVVILFTCNIVGMTCARSLHYQFYSWYAQQLPLLTWKSLLEPRQTSGTLVLAAVEYSWNVFPSTNTSSLILLIVNSSLILLIFLSGSGKSRAIQTKVQKLS</sequence>
<name>A0ACB6ZNW9_THEGA</name>
<keyword evidence="2" id="KW-1185">Reference proteome</keyword>
<reference evidence="1" key="1">
    <citation type="submission" date="2019-10" db="EMBL/GenBank/DDBJ databases">
        <authorList>
            <consortium name="DOE Joint Genome Institute"/>
            <person name="Kuo A."/>
            <person name="Miyauchi S."/>
            <person name="Kiss E."/>
            <person name="Drula E."/>
            <person name="Kohler A."/>
            <person name="Sanchez-Garcia M."/>
            <person name="Andreopoulos B."/>
            <person name="Barry K.W."/>
            <person name="Bonito G."/>
            <person name="Buee M."/>
            <person name="Carver A."/>
            <person name="Chen C."/>
            <person name="Cichocki N."/>
            <person name="Clum A."/>
            <person name="Culley D."/>
            <person name="Crous P.W."/>
            <person name="Fauchery L."/>
            <person name="Girlanda M."/>
            <person name="Hayes R."/>
            <person name="Keri Z."/>
            <person name="Labutti K."/>
            <person name="Lipzen A."/>
            <person name="Lombard V."/>
            <person name="Magnuson J."/>
            <person name="Maillard F."/>
            <person name="Morin E."/>
            <person name="Murat C."/>
            <person name="Nolan M."/>
            <person name="Ohm R."/>
            <person name="Pangilinan J."/>
            <person name="Pereira M."/>
            <person name="Perotto S."/>
            <person name="Peter M."/>
            <person name="Riley R."/>
            <person name="Sitrit Y."/>
            <person name="Stielow B."/>
            <person name="Szollosi G."/>
            <person name="Zifcakova L."/>
            <person name="Stursova M."/>
            <person name="Spatafora J.W."/>
            <person name="Tedersoo L."/>
            <person name="Vaario L.-M."/>
            <person name="Yamada A."/>
            <person name="Yan M."/>
            <person name="Wang P."/>
            <person name="Xu J."/>
            <person name="Bruns T."/>
            <person name="Baldrian P."/>
            <person name="Vilgalys R."/>
            <person name="Henrissat B."/>
            <person name="Grigoriev I.V."/>
            <person name="Hibbett D."/>
            <person name="Nagy L.G."/>
            <person name="Martin F.M."/>
        </authorList>
    </citation>
    <scope>NUCLEOTIDE SEQUENCE</scope>
    <source>
        <strain evidence="1">P2</strain>
    </source>
</reference>
<dbReference type="EMBL" id="MU117975">
    <property type="protein sequence ID" value="KAF9651515.1"/>
    <property type="molecule type" value="Genomic_DNA"/>
</dbReference>
<reference evidence="1" key="2">
    <citation type="journal article" date="2020" name="Nat. Commun.">
        <title>Large-scale genome sequencing of mycorrhizal fungi provides insights into the early evolution of symbiotic traits.</title>
        <authorList>
            <person name="Miyauchi S."/>
            <person name="Kiss E."/>
            <person name="Kuo A."/>
            <person name="Drula E."/>
            <person name="Kohler A."/>
            <person name="Sanchez-Garcia M."/>
            <person name="Morin E."/>
            <person name="Andreopoulos B."/>
            <person name="Barry K.W."/>
            <person name="Bonito G."/>
            <person name="Buee M."/>
            <person name="Carver A."/>
            <person name="Chen C."/>
            <person name="Cichocki N."/>
            <person name="Clum A."/>
            <person name="Culley D."/>
            <person name="Crous P.W."/>
            <person name="Fauchery L."/>
            <person name="Girlanda M."/>
            <person name="Hayes R.D."/>
            <person name="Keri Z."/>
            <person name="LaButti K."/>
            <person name="Lipzen A."/>
            <person name="Lombard V."/>
            <person name="Magnuson J."/>
            <person name="Maillard F."/>
            <person name="Murat C."/>
            <person name="Nolan M."/>
            <person name="Ohm R.A."/>
            <person name="Pangilinan J."/>
            <person name="Pereira M.F."/>
            <person name="Perotto S."/>
            <person name="Peter M."/>
            <person name="Pfister S."/>
            <person name="Riley R."/>
            <person name="Sitrit Y."/>
            <person name="Stielow J.B."/>
            <person name="Szollosi G."/>
            <person name="Zifcakova L."/>
            <person name="Stursova M."/>
            <person name="Spatafora J.W."/>
            <person name="Tedersoo L."/>
            <person name="Vaario L.M."/>
            <person name="Yamada A."/>
            <person name="Yan M."/>
            <person name="Wang P."/>
            <person name="Xu J."/>
            <person name="Bruns T."/>
            <person name="Baldrian P."/>
            <person name="Vilgalys R."/>
            <person name="Dunand C."/>
            <person name="Henrissat B."/>
            <person name="Grigoriev I.V."/>
            <person name="Hibbett D."/>
            <person name="Nagy L.G."/>
            <person name="Martin F.M."/>
        </authorList>
    </citation>
    <scope>NUCLEOTIDE SEQUENCE</scope>
    <source>
        <strain evidence="1">P2</strain>
    </source>
</reference>
<accession>A0ACB6ZNW9</accession>
<gene>
    <name evidence="1" type="ORF">BDM02DRAFT_3091011</name>
</gene>